<gene>
    <name evidence="1" type="ORF">MCM1_3006</name>
</gene>
<reference evidence="1 2" key="2">
    <citation type="journal article" date="2015" name="Stand. Genomic Sci.">
        <title>The complete genome sequence of the rumen methanogen Methanosarcina barkeri CM1.</title>
        <authorList>
            <person name="Lambie S.C."/>
            <person name="Kelly W.J."/>
            <person name="Leahy S.C."/>
            <person name="Li D."/>
            <person name="Reilly K."/>
            <person name="McAllister T.A."/>
            <person name="Valle E.R."/>
            <person name="Attwood G.T."/>
            <person name="Altermann E."/>
        </authorList>
    </citation>
    <scope>NUCLEOTIDE SEQUENCE [LARGE SCALE GENOMIC DNA]</scope>
    <source>
        <strain evidence="1 2">CM1</strain>
    </source>
</reference>
<sequence>MLREKYSEETEKQMKSFFDSLNEIDRRRYAAIEAMKLGHGGHSKAMWR</sequence>
<evidence type="ECO:0000313" key="2">
    <source>
        <dbReference type="Proteomes" id="UP000035331"/>
    </source>
</evidence>
<organism evidence="1 2">
    <name type="scientific">Methanosarcina barkeri CM1</name>
    <dbReference type="NCBI Taxonomy" id="796385"/>
    <lineage>
        <taxon>Archaea</taxon>
        <taxon>Methanobacteriati</taxon>
        <taxon>Methanobacteriota</taxon>
        <taxon>Stenosarchaea group</taxon>
        <taxon>Methanomicrobia</taxon>
        <taxon>Methanosarcinales</taxon>
        <taxon>Methanosarcinaceae</taxon>
        <taxon>Methanosarcina</taxon>
    </lineage>
</organism>
<proteinExistence type="predicted"/>
<dbReference type="PATRIC" id="fig|796385.3.peg.3677"/>
<dbReference type="AlphaFoldDB" id="A0A0G3CJ95"/>
<reference evidence="2" key="1">
    <citation type="submission" date="2014-06" db="EMBL/GenBank/DDBJ databases">
        <title>The complete genome sequence of Methanosarcina barkeri CM1.</title>
        <authorList>
            <consortium name="Pastoral Greenhouse Gas Research Consortium"/>
            <person name="Lambie S.C."/>
            <person name="Leahy S.C."/>
            <person name="Kelly W.J."/>
            <person name="Li D."/>
            <person name="Reilly K."/>
            <person name="Attwood G.T."/>
            <person name="Altermann E."/>
        </authorList>
    </citation>
    <scope>NUCLEOTIDE SEQUENCE [LARGE SCALE GENOMIC DNA]</scope>
    <source>
        <strain evidence="2">CM1</strain>
    </source>
</reference>
<protein>
    <submittedName>
        <fullName evidence="1">Transposase</fullName>
    </submittedName>
</protein>
<accession>A0A0G3CJ95</accession>
<name>A0A0G3CJ95_METBA</name>
<dbReference type="EMBL" id="CP008746">
    <property type="protein sequence ID" value="AKJ39998.1"/>
    <property type="molecule type" value="Genomic_DNA"/>
</dbReference>
<dbReference type="Proteomes" id="UP000035331">
    <property type="component" value="Chromosome"/>
</dbReference>
<evidence type="ECO:0000313" key="1">
    <source>
        <dbReference type="EMBL" id="AKJ39998.1"/>
    </source>
</evidence>